<feature type="signal peptide" evidence="2">
    <location>
        <begin position="1"/>
        <end position="26"/>
    </location>
</feature>
<keyword evidence="1" id="KW-0472">Membrane</keyword>
<evidence type="ECO:0000313" key="4">
    <source>
        <dbReference type="Proteomes" id="UP000197596"/>
    </source>
</evidence>
<dbReference type="EMBL" id="NJGU01000004">
    <property type="protein sequence ID" value="OWY30054.1"/>
    <property type="molecule type" value="Genomic_DNA"/>
</dbReference>
<dbReference type="Proteomes" id="UP000197596">
    <property type="component" value="Unassembled WGS sequence"/>
</dbReference>
<evidence type="ECO:0000256" key="1">
    <source>
        <dbReference type="SAM" id="Phobius"/>
    </source>
</evidence>
<accession>A0A2D0B6P0</accession>
<keyword evidence="2" id="KW-0732">Signal</keyword>
<dbReference type="RefSeq" id="WP_088750750.1">
    <property type="nucleotide sequence ID" value="NZ_NJGU01000004.1"/>
</dbReference>
<organism evidence="3 4">
    <name type="scientific">Herbaspirillum robiniae</name>
    <dbReference type="NCBI Taxonomy" id="2014887"/>
    <lineage>
        <taxon>Bacteria</taxon>
        <taxon>Pseudomonadati</taxon>
        <taxon>Pseudomonadota</taxon>
        <taxon>Betaproteobacteria</taxon>
        <taxon>Burkholderiales</taxon>
        <taxon>Oxalobacteraceae</taxon>
        <taxon>Herbaspirillum</taxon>
    </lineage>
</organism>
<proteinExistence type="predicted"/>
<sequence length="226" mass="23109">MKKKIVSLLSAFAATFALLGPAPASATVLTTDWQSASFNFSSVNASANLAFDGFNSSLGSLIGVVIKFTLNEVLNDRAFNFSDSPAQVGAPNPVSATSTITASGPLGLTSVNQLTTPGYTGTVASGLTTIGSASLTNFLVGPVQLNGNPVSLANYIGGTNSVTIAMTGAGTQNGSLSPDVMTGYLGTASGIVYLQYIYAIPEPAAIAVFAMGLLLLSVAMWRRRQQ</sequence>
<name>A0A2D0B6P0_9BURK</name>
<feature type="transmembrane region" description="Helical" evidence="1">
    <location>
        <begin position="204"/>
        <end position="221"/>
    </location>
</feature>
<keyword evidence="1" id="KW-0812">Transmembrane</keyword>
<evidence type="ECO:0000313" key="3">
    <source>
        <dbReference type="EMBL" id="OWY30054.1"/>
    </source>
</evidence>
<gene>
    <name evidence="3" type="ORF">CEJ42_08070</name>
</gene>
<keyword evidence="1" id="KW-1133">Transmembrane helix</keyword>
<dbReference type="NCBIfam" id="NF033208">
    <property type="entry name" value="choice_anch_E"/>
    <property type="match status" value="1"/>
</dbReference>
<protein>
    <submittedName>
        <fullName evidence="3">PEP-CTERM sorting domain-containing protein</fullName>
    </submittedName>
</protein>
<dbReference type="AlphaFoldDB" id="A0A2D0B6P0"/>
<feature type="chain" id="PRO_5013175041" evidence="2">
    <location>
        <begin position="27"/>
        <end position="226"/>
    </location>
</feature>
<comment type="caution">
    <text evidence="3">The sequence shown here is derived from an EMBL/GenBank/DDBJ whole genome shotgun (WGS) entry which is preliminary data.</text>
</comment>
<reference evidence="3 4" key="1">
    <citation type="submission" date="2017-06" db="EMBL/GenBank/DDBJ databases">
        <title>Herbaspirillum phytohormonus sp. nov., isolated from the root nodule of Robinia pseudoacacia in lead-zinc mine.</title>
        <authorList>
            <person name="Fan M."/>
            <person name="Lin Y."/>
        </authorList>
    </citation>
    <scope>NUCLEOTIDE SEQUENCE [LARGE SCALE GENOMIC DNA]</scope>
    <source>
        <strain evidence="3 4">HZ10</strain>
    </source>
</reference>
<evidence type="ECO:0000256" key="2">
    <source>
        <dbReference type="SAM" id="SignalP"/>
    </source>
</evidence>